<protein>
    <recommendedName>
        <fullName evidence="5">GDP-L-fucose synthase</fullName>
        <ecNumber evidence="5">1.1.1.271</ecNumber>
    </recommendedName>
    <alternativeName>
        <fullName evidence="5">GDP-4-keto-6-deoxy-D-mannose-3,5-epimerase-4-reductase</fullName>
    </alternativeName>
</protein>
<keyword evidence="8" id="KW-1185">Reference proteome</keyword>
<comment type="pathway">
    <text evidence="5">Nucleotide-sugar biosynthesis; GDP-L-fucose biosynthesis via de novo pathway; GDP-L-fucose from GDP-alpha-D-mannose: step 2/2.</text>
</comment>
<comment type="function">
    <text evidence="5">Catalyzes the two-step NADP-dependent conversion of GDP-4-dehydro-6-deoxy-D-mannose to GDP-fucose, involving an epimerase and a reductase reaction.</text>
</comment>
<evidence type="ECO:0000256" key="5">
    <source>
        <dbReference type="HAMAP-Rule" id="MF_00956"/>
    </source>
</evidence>
<keyword evidence="2 5" id="KW-0521">NADP</keyword>
<feature type="binding site" evidence="5">
    <location>
        <position position="275"/>
    </location>
    <ligand>
        <name>substrate</name>
    </ligand>
</feature>
<gene>
    <name evidence="5" type="primary">fcl</name>
    <name evidence="7" type="ORF">RAJCM14343_5993</name>
</gene>
<evidence type="ECO:0000256" key="2">
    <source>
        <dbReference type="ARBA" id="ARBA00022857"/>
    </source>
</evidence>
<dbReference type="Gene3D" id="3.40.50.720">
    <property type="entry name" value="NAD(P)-binding Rossmann-like Domain"/>
    <property type="match status" value="1"/>
</dbReference>
<feature type="site" description="Important for catalytic activity" evidence="5">
    <location>
        <position position="113"/>
    </location>
</feature>
<evidence type="ECO:0000313" key="7">
    <source>
        <dbReference type="EMBL" id="GES40698.1"/>
    </source>
</evidence>
<dbReference type="SUPFAM" id="SSF51735">
    <property type="entry name" value="NAD(P)-binding Rossmann-fold domains"/>
    <property type="match status" value="1"/>
</dbReference>
<dbReference type="HAMAP" id="MF_00956">
    <property type="entry name" value="GDP_fucose_synth"/>
    <property type="match status" value="1"/>
</dbReference>
<comment type="caution">
    <text evidence="7">The sequence shown here is derived from an EMBL/GenBank/DDBJ whole genome shotgun (WGS) entry which is preliminary data.</text>
</comment>
<feature type="binding site" evidence="5">
    <location>
        <position position="215"/>
    </location>
    <ligand>
        <name>substrate</name>
    </ligand>
</feature>
<feature type="active site" description="Proton donor/acceptor" evidence="5">
    <location>
        <position position="142"/>
    </location>
</feature>
<name>A0ABQ0YVR0_9NOCA</name>
<feature type="site" description="Important for catalytic activity" evidence="5">
    <location>
        <position position="115"/>
    </location>
</feature>
<dbReference type="CDD" id="cd05239">
    <property type="entry name" value="GDP_FS_SDR_e"/>
    <property type="match status" value="1"/>
</dbReference>
<accession>A0ABQ0YVR0</accession>
<feature type="binding site" evidence="5">
    <location>
        <begin position="16"/>
        <end position="22"/>
    </location>
    <ligand>
        <name>NADP(+)</name>
        <dbReference type="ChEBI" id="CHEBI:58349"/>
    </ligand>
</feature>
<dbReference type="PANTHER" id="PTHR43238:SF1">
    <property type="entry name" value="GDP-L-FUCOSE SYNTHASE"/>
    <property type="match status" value="1"/>
</dbReference>
<feature type="binding site" evidence="5">
    <location>
        <begin position="111"/>
        <end position="114"/>
    </location>
    <ligand>
        <name>NADP(+)</name>
        <dbReference type="ChEBI" id="CHEBI:58349"/>
    </ligand>
</feature>
<dbReference type="InterPro" id="IPR001509">
    <property type="entry name" value="Epimerase_deHydtase"/>
</dbReference>
<feature type="binding site" evidence="5">
    <location>
        <position position="185"/>
    </location>
    <ligand>
        <name>NADP(+)</name>
        <dbReference type="ChEBI" id="CHEBI:58349"/>
    </ligand>
</feature>
<keyword evidence="5" id="KW-0511">Multifunctional enzyme</keyword>
<evidence type="ECO:0000259" key="6">
    <source>
        <dbReference type="Pfam" id="PF01370"/>
    </source>
</evidence>
<sequence length="318" mass="35323">MVCEPLSTDTRIYIAGHRGLVGSALWRHFTSRGFADLIGRDSIGLDLRDADATRAFFEETRPQVVIDAAARVGGIAANSARPAEFLSDNMRIQLNLLDSAVASGVERFLFLGSSCIYPKFAEQPIREEALLTGPLEVTNDAYAIAKIAGIFHITAIRRQYNLPYISVMPTSVYGPGDNFHPHDSHVLPAMIRRFYDATRDGVNVVTCWGTGHPRREFLHADDLADACHFLLDRYDDDSVVNVGAGTDRTIAEVAQLVAGVVGYRGRILWDATMPDGTPRKLLDVRRLTELGWTATIPLEAGVQSTYEWFRRHQDAYRT</sequence>
<dbReference type="EMBL" id="BLAH01000255">
    <property type="protein sequence ID" value="GES40698.1"/>
    <property type="molecule type" value="Genomic_DNA"/>
</dbReference>
<feature type="domain" description="NAD-dependent epimerase/dehydratase" evidence="6">
    <location>
        <begin position="12"/>
        <end position="243"/>
    </location>
</feature>
<organism evidence="7 8">
    <name type="scientific">Rhodococcus aetherivorans</name>
    <dbReference type="NCBI Taxonomy" id="191292"/>
    <lineage>
        <taxon>Bacteria</taxon>
        <taxon>Bacillati</taxon>
        <taxon>Actinomycetota</taxon>
        <taxon>Actinomycetes</taxon>
        <taxon>Mycobacteriales</taxon>
        <taxon>Nocardiaceae</taxon>
        <taxon>Rhodococcus</taxon>
    </lineage>
</organism>
<comment type="caution">
    <text evidence="5">Lacks conserved residue(s) required for the propagation of feature annotation.</text>
</comment>
<dbReference type="GO" id="GO:0050577">
    <property type="term" value="F:GDP-L-fucose synthase activity"/>
    <property type="evidence" value="ECO:0007669"/>
    <property type="project" value="UniProtKB-EC"/>
</dbReference>
<dbReference type="PANTHER" id="PTHR43238">
    <property type="entry name" value="GDP-L-FUCOSE SYNTHASE"/>
    <property type="match status" value="1"/>
</dbReference>
<proteinExistence type="inferred from homology"/>
<keyword evidence="3 5" id="KW-0560">Oxidoreductase</keyword>
<feature type="binding site" evidence="5">
    <location>
        <position position="208"/>
    </location>
    <ligand>
        <name>substrate</name>
    </ligand>
</feature>
<evidence type="ECO:0000256" key="3">
    <source>
        <dbReference type="ARBA" id="ARBA00023002"/>
    </source>
</evidence>
<feature type="binding site" evidence="5">
    <location>
        <position position="146"/>
    </location>
    <ligand>
        <name>NADP(+)</name>
        <dbReference type="ChEBI" id="CHEBI:58349"/>
    </ligand>
</feature>
<dbReference type="InterPro" id="IPR036291">
    <property type="entry name" value="NAD(P)-bd_dom_sf"/>
</dbReference>
<reference evidence="7 8" key="1">
    <citation type="journal article" date="2018" name="Biodegradation">
        <title>1,4-Dioxane degradation characteristics of Rhodococcus aetherivorans JCM 14343.</title>
        <authorList>
            <person name="Inoue D."/>
            <person name="Tsunoda T."/>
            <person name="Yamamoto N."/>
            <person name="Ike M."/>
            <person name="Sei K."/>
        </authorList>
    </citation>
    <scope>NUCLEOTIDE SEQUENCE [LARGE SCALE GENOMIC DNA]</scope>
    <source>
        <strain evidence="7 8">JCM 14343</strain>
    </source>
</reference>
<keyword evidence="4 5" id="KW-0413">Isomerase</keyword>
<evidence type="ECO:0000256" key="4">
    <source>
        <dbReference type="ARBA" id="ARBA00023235"/>
    </source>
</evidence>
<evidence type="ECO:0000313" key="8">
    <source>
        <dbReference type="Proteomes" id="UP000325466"/>
    </source>
</evidence>
<evidence type="ECO:0000256" key="1">
    <source>
        <dbReference type="ARBA" id="ARBA00005959"/>
    </source>
</evidence>
<comment type="catalytic activity">
    <reaction evidence="5">
        <text>GDP-beta-L-fucose + NADP(+) = GDP-4-dehydro-alpha-D-rhamnose + NADPH + H(+)</text>
        <dbReference type="Rhea" id="RHEA:18885"/>
        <dbReference type="ChEBI" id="CHEBI:15378"/>
        <dbReference type="ChEBI" id="CHEBI:57273"/>
        <dbReference type="ChEBI" id="CHEBI:57783"/>
        <dbReference type="ChEBI" id="CHEBI:57964"/>
        <dbReference type="ChEBI" id="CHEBI:58349"/>
        <dbReference type="EC" id="1.1.1.271"/>
    </reaction>
</comment>
<comment type="similarity">
    <text evidence="1 5">Belongs to the NAD(P)-dependent epimerase/dehydratase family. Fucose synthase subfamily.</text>
</comment>
<dbReference type="EC" id="1.1.1.271" evidence="5"/>
<feature type="binding site" evidence="5">
    <location>
        <position position="193"/>
    </location>
    <ligand>
        <name>substrate</name>
    </ligand>
</feature>
<dbReference type="InterPro" id="IPR028614">
    <property type="entry name" value="GDP_fucose/colitose_synth"/>
</dbReference>
<dbReference type="Gene3D" id="3.90.25.10">
    <property type="entry name" value="UDP-galactose 4-epimerase, domain 1"/>
    <property type="match status" value="1"/>
</dbReference>
<dbReference type="Proteomes" id="UP000325466">
    <property type="component" value="Unassembled WGS sequence"/>
</dbReference>
<dbReference type="Pfam" id="PF01370">
    <property type="entry name" value="Epimerase"/>
    <property type="match status" value="1"/>
</dbReference>